<dbReference type="InterPro" id="IPR018247">
    <property type="entry name" value="EF_Hand_1_Ca_BS"/>
</dbReference>
<dbReference type="CDD" id="cd13132">
    <property type="entry name" value="MATE_eukaryotic"/>
    <property type="match status" value="1"/>
</dbReference>
<dbReference type="Proteomes" id="UP000245207">
    <property type="component" value="Unassembled WGS sequence"/>
</dbReference>
<evidence type="ECO:0000313" key="8">
    <source>
        <dbReference type="Proteomes" id="UP000245207"/>
    </source>
</evidence>
<feature type="transmembrane region" description="Helical" evidence="6">
    <location>
        <begin position="143"/>
        <end position="161"/>
    </location>
</feature>
<keyword evidence="8" id="KW-1185">Reference proteome</keyword>
<dbReference type="STRING" id="35608.A0A2U1Q049"/>
<comment type="caution">
    <text evidence="7">The sequence shown here is derived from an EMBL/GenBank/DDBJ whole genome shotgun (WGS) entry which is preliminary data.</text>
</comment>
<protein>
    <recommendedName>
        <fullName evidence="6">Protein DETOXIFICATION</fullName>
    </recommendedName>
    <alternativeName>
        <fullName evidence="6">Multidrug and toxic compound extrusion protein</fullName>
    </alternativeName>
</protein>
<keyword evidence="4 6" id="KW-1133">Transmembrane helix</keyword>
<dbReference type="PANTHER" id="PTHR11206">
    <property type="entry name" value="MULTIDRUG RESISTANCE PROTEIN"/>
    <property type="match status" value="1"/>
</dbReference>
<evidence type="ECO:0000313" key="7">
    <source>
        <dbReference type="EMBL" id="PWA91400.1"/>
    </source>
</evidence>
<feature type="transmembrane region" description="Helical" evidence="6">
    <location>
        <begin position="199"/>
        <end position="221"/>
    </location>
</feature>
<keyword evidence="3 6" id="KW-0812">Transmembrane</keyword>
<feature type="transmembrane region" description="Helical" evidence="6">
    <location>
        <begin position="425"/>
        <end position="443"/>
    </location>
</feature>
<evidence type="ECO:0000256" key="5">
    <source>
        <dbReference type="ARBA" id="ARBA00023136"/>
    </source>
</evidence>
<accession>A0A2U1Q049</accession>
<keyword evidence="5 6" id="KW-0472">Membrane</keyword>
<feature type="transmembrane region" description="Helical" evidence="6">
    <location>
        <begin position="98"/>
        <end position="123"/>
    </location>
</feature>
<evidence type="ECO:0000256" key="4">
    <source>
        <dbReference type="ARBA" id="ARBA00022989"/>
    </source>
</evidence>
<dbReference type="PROSITE" id="PS00018">
    <property type="entry name" value="EF_HAND_1"/>
    <property type="match status" value="1"/>
</dbReference>
<gene>
    <name evidence="7" type="ORF">CTI12_AA091090</name>
</gene>
<dbReference type="InterPro" id="IPR002528">
    <property type="entry name" value="MATE_fam"/>
</dbReference>
<feature type="transmembrane region" description="Helical" evidence="6">
    <location>
        <begin position="356"/>
        <end position="380"/>
    </location>
</feature>
<name>A0A2U1Q049_ARTAN</name>
<evidence type="ECO:0000256" key="1">
    <source>
        <dbReference type="ARBA" id="ARBA00004141"/>
    </source>
</evidence>
<feature type="transmembrane region" description="Helical" evidence="6">
    <location>
        <begin position="173"/>
        <end position="193"/>
    </location>
</feature>
<feature type="transmembrane region" description="Helical" evidence="6">
    <location>
        <begin position="21"/>
        <end position="41"/>
    </location>
</feature>
<dbReference type="Pfam" id="PF01554">
    <property type="entry name" value="MatE"/>
    <property type="match status" value="2"/>
</dbReference>
<evidence type="ECO:0000256" key="6">
    <source>
        <dbReference type="RuleBase" id="RU004914"/>
    </source>
</evidence>
<dbReference type="GO" id="GO:0042910">
    <property type="term" value="F:xenobiotic transmembrane transporter activity"/>
    <property type="evidence" value="ECO:0007669"/>
    <property type="project" value="InterPro"/>
</dbReference>
<feature type="transmembrane region" description="Helical" evidence="6">
    <location>
        <begin position="245"/>
        <end position="269"/>
    </location>
</feature>
<evidence type="ECO:0000256" key="2">
    <source>
        <dbReference type="ARBA" id="ARBA00010199"/>
    </source>
</evidence>
<evidence type="ECO:0000256" key="3">
    <source>
        <dbReference type="ARBA" id="ARBA00022692"/>
    </source>
</evidence>
<dbReference type="GO" id="GO:0015297">
    <property type="term" value="F:antiporter activity"/>
    <property type="evidence" value="ECO:0007669"/>
    <property type="project" value="InterPro"/>
</dbReference>
<dbReference type="GO" id="GO:0016020">
    <property type="term" value="C:membrane"/>
    <property type="evidence" value="ECO:0007669"/>
    <property type="project" value="UniProtKB-SubCell"/>
</dbReference>
<sequence>MEVGRERRREAERWANFGDEIKKVIALAGPMVVVAVLQYMVQMVTIVMVGHIDQLSLASVAIATSLTNVTGFSLLSGLVGGLETLCGQAYGAKEYNKIGIYTCSAIISLLLVCIPVSISWIFLDKFLILIGQDPLISLEARKYSIYLIPALFGGAIVKPIMRSLQSQSLTIPLLVSCTLVLCFHVPVCWALVFKLKLGIVGAAVAFSLSNWLYLILVVLYVKFSPLGKNTHVTISMDAFAGIKEFFRFAVPSAVMICLKWWALEILILISGLLPNPELETSVLSICLTISTLHFTISYGVGAAASCRQFLGKVYSNEKPVVSYVASMAPFISLSIITESLQAVISGIAKGSGWQHIGAYVNLGAFYLFGIPAAVVLGFPLHLRAKGFWIGIVIGSVILSIGLLVITGRTDWGKQNLKSPRLGRILWGIQIIALALPGLMMSMGERTVGYKSVKDEQVFKLNDEDEVKEEEQPSTKAVVEPYRPPPFRQLMEVNDQNSDMGEVVLPSNARNNVVNVPMISPFIGFTDSDTDEGDVIDEGELRY</sequence>
<proteinExistence type="inferred from homology"/>
<feature type="transmembrane region" description="Helical" evidence="6">
    <location>
        <begin position="281"/>
        <end position="300"/>
    </location>
</feature>
<comment type="subcellular location">
    <subcellularLocation>
        <location evidence="1">Membrane</location>
        <topology evidence="1">Multi-pass membrane protein</topology>
    </subcellularLocation>
</comment>
<comment type="similarity">
    <text evidence="2 6">Belongs to the multi antimicrobial extrusion (MATE) (TC 2.A.66.1) family.</text>
</comment>
<reference evidence="7 8" key="1">
    <citation type="journal article" date="2018" name="Mol. Plant">
        <title>The genome of Artemisia annua provides insight into the evolution of Asteraceae family and artemisinin biosynthesis.</title>
        <authorList>
            <person name="Shen Q."/>
            <person name="Zhang L."/>
            <person name="Liao Z."/>
            <person name="Wang S."/>
            <person name="Yan T."/>
            <person name="Shi P."/>
            <person name="Liu M."/>
            <person name="Fu X."/>
            <person name="Pan Q."/>
            <person name="Wang Y."/>
            <person name="Lv Z."/>
            <person name="Lu X."/>
            <person name="Zhang F."/>
            <person name="Jiang W."/>
            <person name="Ma Y."/>
            <person name="Chen M."/>
            <person name="Hao X."/>
            <person name="Li L."/>
            <person name="Tang Y."/>
            <person name="Lv G."/>
            <person name="Zhou Y."/>
            <person name="Sun X."/>
            <person name="Brodelius P.E."/>
            <person name="Rose J.K.C."/>
            <person name="Tang K."/>
        </authorList>
    </citation>
    <scope>NUCLEOTIDE SEQUENCE [LARGE SCALE GENOMIC DNA]</scope>
    <source>
        <strain evidence="8">cv. Huhao1</strain>
        <tissue evidence="7">Leaf</tissue>
    </source>
</reference>
<dbReference type="AlphaFoldDB" id="A0A2U1Q049"/>
<feature type="transmembrane region" description="Helical" evidence="6">
    <location>
        <begin position="320"/>
        <end position="344"/>
    </location>
</feature>
<dbReference type="NCBIfam" id="TIGR00797">
    <property type="entry name" value="matE"/>
    <property type="match status" value="1"/>
</dbReference>
<dbReference type="InterPro" id="IPR045069">
    <property type="entry name" value="MATE_euk"/>
</dbReference>
<dbReference type="OrthoDB" id="2126698at2759"/>
<organism evidence="7 8">
    <name type="scientific">Artemisia annua</name>
    <name type="common">Sweet wormwood</name>
    <dbReference type="NCBI Taxonomy" id="35608"/>
    <lineage>
        <taxon>Eukaryota</taxon>
        <taxon>Viridiplantae</taxon>
        <taxon>Streptophyta</taxon>
        <taxon>Embryophyta</taxon>
        <taxon>Tracheophyta</taxon>
        <taxon>Spermatophyta</taxon>
        <taxon>Magnoliopsida</taxon>
        <taxon>eudicotyledons</taxon>
        <taxon>Gunneridae</taxon>
        <taxon>Pentapetalae</taxon>
        <taxon>asterids</taxon>
        <taxon>campanulids</taxon>
        <taxon>Asterales</taxon>
        <taxon>Asteraceae</taxon>
        <taxon>Asteroideae</taxon>
        <taxon>Anthemideae</taxon>
        <taxon>Artemisiinae</taxon>
        <taxon>Artemisia</taxon>
    </lineage>
</organism>
<feature type="transmembrane region" description="Helical" evidence="6">
    <location>
        <begin position="61"/>
        <end position="86"/>
    </location>
</feature>
<dbReference type="GO" id="GO:1990961">
    <property type="term" value="P:xenobiotic detoxification by transmembrane export across the plasma membrane"/>
    <property type="evidence" value="ECO:0007669"/>
    <property type="project" value="InterPro"/>
</dbReference>
<dbReference type="EMBL" id="PKPP01000546">
    <property type="protein sequence ID" value="PWA91400.1"/>
    <property type="molecule type" value="Genomic_DNA"/>
</dbReference>
<feature type="transmembrane region" description="Helical" evidence="6">
    <location>
        <begin position="387"/>
        <end position="405"/>
    </location>
</feature>